<dbReference type="InterPro" id="IPR025660">
    <property type="entry name" value="Pept_his_AS"/>
</dbReference>
<dbReference type="InterPro" id="IPR038765">
    <property type="entry name" value="Papain-like_cys_pep_sf"/>
</dbReference>
<dbReference type="PROSITE" id="PS00639">
    <property type="entry name" value="THIOL_PROTEASE_HIS"/>
    <property type="match status" value="1"/>
</dbReference>
<dbReference type="SMART" id="SM00645">
    <property type="entry name" value="Pept_C1"/>
    <property type="match status" value="1"/>
</dbReference>
<dbReference type="GO" id="GO:0051603">
    <property type="term" value="P:proteolysis involved in protein catabolic process"/>
    <property type="evidence" value="ECO:0000318"/>
    <property type="project" value="GO_Central"/>
</dbReference>
<feature type="domain" description="Peptidase C1A papain C-terminal" evidence="3">
    <location>
        <begin position="2"/>
        <end position="219"/>
    </location>
</feature>
<dbReference type="Proteomes" id="UP000017836">
    <property type="component" value="Unassembled WGS sequence"/>
</dbReference>
<dbReference type="SUPFAM" id="SSF54001">
    <property type="entry name" value="Cysteine proteinases"/>
    <property type="match status" value="1"/>
</dbReference>
<organism evidence="4 5">
    <name type="scientific">Amborella trichopoda</name>
    <dbReference type="NCBI Taxonomy" id="13333"/>
    <lineage>
        <taxon>Eukaryota</taxon>
        <taxon>Viridiplantae</taxon>
        <taxon>Streptophyta</taxon>
        <taxon>Embryophyta</taxon>
        <taxon>Tracheophyta</taxon>
        <taxon>Spermatophyta</taxon>
        <taxon>Magnoliopsida</taxon>
        <taxon>Amborellales</taxon>
        <taxon>Amborellaceae</taxon>
        <taxon>Amborella</taxon>
    </lineage>
</organism>
<dbReference type="AlphaFoldDB" id="W1NPY1"/>
<comment type="similarity">
    <text evidence="1">Belongs to the peptidase C1 family.</text>
</comment>
<evidence type="ECO:0000256" key="1">
    <source>
        <dbReference type="ARBA" id="ARBA00008455"/>
    </source>
</evidence>
<dbReference type="GO" id="GO:0004197">
    <property type="term" value="F:cysteine-type endopeptidase activity"/>
    <property type="evidence" value="ECO:0000318"/>
    <property type="project" value="GO_Central"/>
</dbReference>
<sequence length="220" mass="23612">MDSGCCWAFSAVAAMEGIAQIKTGKLVSLSEQEVVDCYTKGEDQGCNGASWTMHSNLSLTNNHGLTTQAKYPYKAVDGTCKRHPSLLLQSQDMRMFLQTVRRHCSRRSQASQSLLPLTRAGMDSSSTVGVSSPAIVPVSVAIDASGYEFQFYSGGVFTGDCGTQLDHGVTAVGYGTSGDGTKYWLVKNSWGEQGYIMMQRDVPSKEGLCGIAMEASYPTA</sequence>
<dbReference type="EMBL" id="KI395122">
    <property type="protein sequence ID" value="ERM98966.1"/>
    <property type="molecule type" value="Genomic_DNA"/>
</dbReference>
<keyword evidence="5" id="KW-1185">Reference proteome</keyword>
<dbReference type="GO" id="GO:0005615">
    <property type="term" value="C:extracellular space"/>
    <property type="evidence" value="ECO:0000318"/>
    <property type="project" value="GO_Central"/>
</dbReference>
<dbReference type="CDD" id="cd02248">
    <property type="entry name" value="Peptidase_C1A"/>
    <property type="match status" value="1"/>
</dbReference>
<gene>
    <name evidence="4" type="ORF">AMTR_s00226p00019000</name>
</gene>
<dbReference type="STRING" id="13333.W1NPY1"/>
<dbReference type="eggNOG" id="KOG1543">
    <property type="taxonomic scope" value="Eukaryota"/>
</dbReference>
<evidence type="ECO:0000256" key="2">
    <source>
        <dbReference type="ARBA" id="ARBA00023157"/>
    </source>
</evidence>
<dbReference type="InterPro" id="IPR000668">
    <property type="entry name" value="Peptidase_C1A_C"/>
</dbReference>
<dbReference type="Gene3D" id="3.90.70.10">
    <property type="entry name" value="Cysteine proteinases"/>
    <property type="match status" value="1"/>
</dbReference>
<evidence type="ECO:0000313" key="4">
    <source>
        <dbReference type="EMBL" id="ERM98966.1"/>
    </source>
</evidence>
<name>W1NPY1_AMBTC</name>
<evidence type="ECO:0000313" key="5">
    <source>
        <dbReference type="Proteomes" id="UP000017836"/>
    </source>
</evidence>
<keyword evidence="2" id="KW-1015">Disulfide bond</keyword>
<dbReference type="Gramene" id="ERM98966">
    <property type="protein sequence ID" value="ERM98966"/>
    <property type="gene ID" value="AMTR_s00226p00019000"/>
</dbReference>
<evidence type="ECO:0000259" key="3">
    <source>
        <dbReference type="SMART" id="SM00645"/>
    </source>
</evidence>
<dbReference type="OMA" id="GEQGYIM"/>
<dbReference type="HOGENOM" id="CLU_012184_8_1_1"/>
<accession>W1NPY1</accession>
<protein>
    <recommendedName>
        <fullName evidence="3">Peptidase C1A papain C-terminal domain-containing protein</fullName>
    </recommendedName>
</protein>
<proteinExistence type="inferred from homology"/>
<dbReference type="GO" id="GO:0005764">
    <property type="term" value="C:lysosome"/>
    <property type="evidence" value="ECO:0000318"/>
    <property type="project" value="GO_Central"/>
</dbReference>
<dbReference type="InterPro" id="IPR039417">
    <property type="entry name" value="Peptidase_C1A_papain-like"/>
</dbReference>
<dbReference type="InterPro" id="IPR013128">
    <property type="entry name" value="Peptidase_C1A"/>
</dbReference>
<dbReference type="PANTHER" id="PTHR12411">
    <property type="entry name" value="CYSTEINE PROTEASE FAMILY C1-RELATED"/>
    <property type="match status" value="1"/>
</dbReference>
<dbReference type="Pfam" id="PF00112">
    <property type="entry name" value="Peptidase_C1"/>
    <property type="match status" value="1"/>
</dbReference>
<reference evidence="5" key="1">
    <citation type="journal article" date="2013" name="Science">
        <title>The Amborella genome and the evolution of flowering plants.</title>
        <authorList>
            <consortium name="Amborella Genome Project"/>
        </authorList>
    </citation>
    <scope>NUCLEOTIDE SEQUENCE [LARGE SCALE GENOMIC DNA]</scope>
</reference>